<dbReference type="RefSeq" id="XP_013791845.1">
    <property type="nucleotide sequence ID" value="XM_013936391.1"/>
</dbReference>
<evidence type="ECO:0000256" key="7">
    <source>
        <dbReference type="ARBA" id="ARBA00023136"/>
    </source>
</evidence>
<feature type="transmembrane region" description="Helical" evidence="11">
    <location>
        <begin position="138"/>
        <end position="158"/>
    </location>
</feature>
<dbReference type="GeneID" id="106475721"/>
<dbReference type="Gene3D" id="1.20.1070.10">
    <property type="entry name" value="Rhodopsin 7-helix transmembrane proteins"/>
    <property type="match status" value="1"/>
</dbReference>
<dbReference type="PROSITE" id="PS00237">
    <property type="entry name" value="G_PROTEIN_RECEP_F1_1"/>
    <property type="match status" value="1"/>
</dbReference>
<evidence type="ECO:0000256" key="11">
    <source>
        <dbReference type="SAM" id="Phobius"/>
    </source>
</evidence>
<dbReference type="PROSITE" id="PS50262">
    <property type="entry name" value="G_PROTEIN_RECEP_F1_2"/>
    <property type="match status" value="1"/>
</dbReference>
<dbReference type="PANTHER" id="PTHR24248">
    <property type="entry name" value="ADRENERGIC RECEPTOR-RELATED G-PROTEIN COUPLED RECEPTOR"/>
    <property type="match status" value="1"/>
</dbReference>
<dbReference type="PRINTS" id="PR00237">
    <property type="entry name" value="GPCRRHODOPSN"/>
</dbReference>
<organism evidence="13 14">
    <name type="scientific">Limulus polyphemus</name>
    <name type="common">Atlantic horseshoe crab</name>
    <dbReference type="NCBI Taxonomy" id="6850"/>
    <lineage>
        <taxon>Eukaryota</taxon>
        <taxon>Metazoa</taxon>
        <taxon>Ecdysozoa</taxon>
        <taxon>Arthropoda</taxon>
        <taxon>Chelicerata</taxon>
        <taxon>Merostomata</taxon>
        <taxon>Xiphosura</taxon>
        <taxon>Limulidae</taxon>
        <taxon>Limulus</taxon>
    </lineage>
</organism>
<gene>
    <name evidence="14" type="primary">LOC106475721</name>
</gene>
<comment type="similarity">
    <text evidence="2 10">Belongs to the G-protein coupled receptor 1 family.</text>
</comment>
<dbReference type="PANTHER" id="PTHR24248:SF200">
    <property type="entry name" value="5-HYDROXYTRYPTAMINE RECEPTOR 1B-LIKE ISOFORM X1"/>
    <property type="match status" value="1"/>
</dbReference>
<evidence type="ECO:0000313" key="13">
    <source>
        <dbReference type="Proteomes" id="UP000694941"/>
    </source>
</evidence>
<feature type="transmembrane region" description="Helical" evidence="11">
    <location>
        <begin position="20"/>
        <end position="48"/>
    </location>
</feature>
<keyword evidence="3" id="KW-1003">Cell membrane</keyword>
<sequence>MVISTNFTDSESWSNRRSGLIISLISIILALLTLITAIGNIFVIVAILTDRILRKVGNYLILSLAVADLMVACLVMPLSAVYEIMQEWRMGSILCEIWTSCDVLCCTASILHLLIIAFDRYRAVIRVDYARQRIPRDVGLMILLAWIVAIAISVPPIFGWKDEGFQERIEREKKCLISQDVAYQVFATCTSFYLPLVVILALYWRIFQEARRRIRHKPGTKISLQVTKSECTKHSEPPKNEVSTETDLSIPTCSTDSNAVGNSSILTKNKGVKDKFFHVDKVPKRQERDLESKREKKAAKTLAIITGVFIVCWMPFFVLAFIMPICNACYLDDRLFTMSQWLGYTNSMLNPIIYTIFSPDFRQAFKKILCGATRRLRTNL</sequence>
<evidence type="ECO:0000256" key="8">
    <source>
        <dbReference type="ARBA" id="ARBA00023170"/>
    </source>
</evidence>
<evidence type="ECO:0000256" key="6">
    <source>
        <dbReference type="ARBA" id="ARBA00023040"/>
    </source>
</evidence>
<evidence type="ECO:0000256" key="3">
    <source>
        <dbReference type="ARBA" id="ARBA00022475"/>
    </source>
</evidence>
<evidence type="ECO:0000256" key="9">
    <source>
        <dbReference type="ARBA" id="ARBA00023224"/>
    </source>
</evidence>
<evidence type="ECO:0000256" key="10">
    <source>
        <dbReference type="RuleBase" id="RU000688"/>
    </source>
</evidence>
<keyword evidence="9 10" id="KW-0807">Transducer</keyword>
<keyword evidence="8 10" id="KW-0675">Receptor</keyword>
<accession>A0ABM1C004</accession>
<reference evidence="14" key="1">
    <citation type="submission" date="2025-08" db="UniProtKB">
        <authorList>
            <consortium name="RefSeq"/>
        </authorList>
    </citation>
    <scope>IDENTIFICATION</scope>
    <source>
        <tissue evidence="14">Muscle</tissue>
    </source>
</reference>
<dbReference type="SMART" id="SM01381">
    <property type="entry name" value="7TM_GPCR_Srsx"/>
    <property type="match status" value="1"/>
</dbReference>
<feature type="transmembrane region" description="Helical" evidence="11">
    <location>
        <begin position="181"/>
        <end position="207"/>
    </location>
</feature>
<dbReference type="PRINTS" id="PR00534">
    <property type="entry name" value="MCRFAMILY"/>
</dbReference>
<evidence type="ECO:0000256" key="1">
    <source>
        <dbReference type="ARBA" id="ARBA00004651"/>
    </source>
</evidence>
<keyword evidence="6 10" id="KW-0297">G-protein coupled receptor</keyword>
<evidence type="ECO:0000256" key="2">
    <source>
        <dbReference type="ARBA" id="ARBA00010663"/>
    </source>
</evidence>
<name>A0ABM1C004_LIMPO</name>
<dbReference type="InterPro" id="IPR001671">
    <property type="entry name" value="Melcrt_ACTH_rcpt"/>
</dbReference>
<keyword evidence="5 11" id="KW-1133">Transmembrane helix</keyword>
<feature type="transmembrane region" description="Helical" evidence="11">
    <location>
        <begin position="97"/>
        <end position="118"/>
    </location>
</feature>
<feature type="transmembrane region" description="Helical" evidence="11">
    <location>
        <begin position="302"/>
        <end position="325"/>
    </location>
</feature>
<feature type="domain" description="G-protein coupled receptors family 1 profile" evidence="12">
    <location>
        <begin position="39"/>
        <end position="354"/>
    </location>
</feature>
<dbReference type="CDD" id="cd15331">
    <property type="entry name" value="7tmA_5-HT1A_invertebrates"/>
    <property type="match status" value="1"/>
</dbReference>
<keyword evidence="13" id="KW-1185">Reference proteome</keyword>
<protein>
    <submittedName>
        <fullName evidence="14">5-hydroxytryptamine receptor 2A-like</fullName>
    </submittedName>
</protein>
<feature type="transmembrane region" description="Helical" evidence="11">
    <location>
        <begin position="60"/>
        <end position="85"/>
    </location>
</feature>
<comment type="subcellular location">
    <subcellularLocation>
        <location evidence="1">Cell membrane</location>
        <topology evidence="1">Multi-pass membrane protein</topology>
    </subcellularLocation>
</comment>
<dbReference type="Proteomes" id="UP000694941">
    <property type="component" value="Unplaced"/>
</dbReference>
<keyword evidence="7 11" id="KW-0472">Membrane</keyword>
<dbReference type="InterPro" id="IPR000276">
    <property type="entry name" value="GPCR_Rhodpsn"/>
</dbReference>
<evidence type="ECO:0000259" key="12">
    <source>
        <dbReference type="PROSITE" id="PS50262"/>
    </source>
</evidence>
<evidence type="ECO:0000256" key="5">
    <source>
        <dbReference type="ARBA" id="ARBA00022989"/>
    </source>
</evidence>
<keyword evidence="4 10" id="KW-0812">Transmembrane</keyword>
<dbReference type="SUPFAM" id="SSF81321">
    <property type="entry name" value="Family A G protein-coupled receptor-like"/>
    <property type="match status" value="1"/>
</dbReference>
<evidence type="ECO:0000256" key="4">
    <source>
        <dbReference type="ARBA" id="ARBA00022692"/>
    </source>
</evidence>
<dbReference type="Pfam" id="PF00001">
    <property type="entry name" value="7tm_1"/>
    <property type="match status" value="1"/>
</dbReference>
<proteinExistence type="inferred from homology"/>
<dbReference type="InterPro" id="IPR017452">
    <property type="entry name" value="GPCR_Rhodpsn_7TM"/>
</dbReference>
<evidence type="ECO:0000313" key="14">
    <source>
        <dbReference type="RefSeq" id="XP_013791845.1"/>
    </source>
</evidence>